<proteinExistence type="predicted"/>
<protein>
    <submittedName>
        <fullName evidence="1">Uncharacterized protein</fullName>
    </submittedName>
</protein>
<accession>A0A444VYG9</accession>
<evidence type="ECO:0000313" key="1">
    <source>
        <dbReference type="EMBL" id="RYJ38619.1"/>
    </source>
</evidence>
<reference evidence="1 2" key="1">
    <citation type="submission" date="2014-12" db="EMBL/GenBank/DDBJ databases">
        <title>Genome sequence of Flavobacterium anhuiense RCM74.</title>
        <authorList>
            <person name="Kim J.F."/>
            <person name="Song J.Y."/>
            <person name="Kwak M.-J."/>
            <person name="Lee S.-W."/>
        </authorList>
    </citation>
    <scope>NUCLEOTIDE SEQUENCE [LARGE SCALE GENOMIC DNA]</scope>
    <source>
        <strain evidence="1 2">RCM74</strain>
    </source>
</reference>
<evidence type="ECO:0000313" key="2">
    <source>
        <dbReference type="Proteomes" id="UP000290433"/>
    </source>
</evidence>
<gene>
    <name evidence="1" type="ORF">NU08_2205</name>
</gene>
<dbReference type="RefSeq" id="WP_129747091.1">
    <property type="nucleotide sequence ID" value="NZ_JUIV01000007.1"/>
</dbReference>
<dbReference type="EMBL" id="JUIV01000007">
    <property type="protein sequence ID" value="RYJ38619.1"/>
    <property type="molecule type" value="Genomic_DNA"/>
</dbReference>
<organism evidence="1 2">
    <name type="scientific">Flavobacterium anhuiense</name>
    <dbReference type="NCBI Taxonomy" id="459526"/>
    <lineage>
        <taxon>Bacteria</taxon>
        <taxon>Pseudomonadati</taxon>
        <taxon>Bacteroidota</taxon>
        <taxon>Flavobacteriia</taxon>
        <taxon>Flavobacteriales</taxon>
        <taxon>Flavobacteriaceae</taxon>
        <taxon>Flavobacterium</taxon>
    </lineage>
</organism>
<name>A0A444VYG9_9FLAO</name>
<dbReference type="OrthoDB" id="1376037at2"/>
<comment type="caution">
    <text evidence="1">The sequence shown here is derived from an EMBL/GenBank/DDBJ whole genome shotgun (WGS) entry which is preliminary data.</text>
</comment>
<dbReference type="AlphaFoldDB" id="A0A444VYG9"/>
<dbReference type="Proteomes" id="UP000290433">
    <property type="component" value="Unassembled WGS sequence"/>
</dbReference>
<sequence>MLKSILNFKGVEILNRDEQRSIKAGEFFWDCQTGEGGVMTPPYIAPCIDQPVEIIPVPEFDLP</sequence>